<feature type="chain" id="PRO_5045604511" evidence="1">
    <location>
        <begin position="20"/>
        <end position="165"/>
    </location>
</feature>
<evidence type="ECO:0000256" key="1">
    <source>
        <dbReference type="SAM" id="SignalP"/>
    </source>
</evidence>
<keyword evidence="1" id="KW-0732">Signal</keyword>
<evidence type="ECO:0000259" key="2">
    <source>
        <dbReference type="PROSITE" id="PS50914"/>
    </source>
</evidence>
<feature type="signal peptide" evidence="1">
    <location>
        <begin position="1"/>
        <end position="19"/>
    </location>
</feature>
<evidence type="ECO:0000313" key="3">
    <source>
        <dbReference type="EMBL" id="MDG3002377.1"/>
    </source>
</evidence>
<accession>A0ABT6F463</accession>
<dbReference type="RefSeq" id="WP_277858741.1">
    <property type="nucleotide sequence ID" value="NZ_JARRAG010000001.1"/>
</dbReference>
<protein>
    <submittedName>
        <fullName evidence="3">BON domain-containing protein</fullName>
    </submittedName>
</protein>
<dbReference type="PROSITE" id="PS50914">
    <property type="entry name" value="BON"/>
    <property type="match status" value="1"/>
</dbReference>
<comment type="caution">
    <text evidence="3">The sequence shown here is derived from an EMBL/GenBank/DDBJ whole genome shotgun (WGS) entry which is preliminary data.</text>
</comment>
<feature type="domain" description="BON" evidence="2">
    <location>
        <begin position="53"/>
        <end position="121"/>
    </location>
</feature>
<dbReference type="Proteomes" id="UP001216907">
    <property type="component" value="Unassembled WGS sequence"/>
</dbReference>
<dbReference type="Gene3D" id="3.30.1340.30">
    <property type="match status" value="1"/>
</dbReference>
<evidence type="ECO:0000313" key="4">
    <source>
        <dbReference type="Proteomes" id="UP001216907"/>
    </source>
</evidence>
<organism evidence="3 4">
    <name type="scientific">Paludisphaera mucosa</name>
    <dbReference type="NCBI Taxonomy" id="3030827"/>
    <lineage>
        <taxon>Bacteria</taxon>
        <taxon>Pseudomonadati</taxon>
        <taxon>Planctomycetota</taxon>
        <taxon>Planctomycetia</taxon>
        <taxon>Isosphaerales</taxon>
        <taxon>Isosphaeraceae</taxon>
        <taxon>Paludisphaera</taxon>
    </lineage>
</organism>
<reference evidence="3 4" key="1">
    <citation type="submission" date="2023-03" db="EMBL/GenBank/DDBJ databases">
        <title>Paludisphaera mucosa sp. nov. a novel planctomycete from northern fen.</title>
        <authorList>
            <person name="Ivanova A."/>
        </authorList>
    </citation>
    <scope>NUCLEOTIDE SEQUENCE [LARGE SCALE GENOMIC DNA]</scope>
    <source>
        <strain evidence="3 4">Pla2</strain>
    </source>
</reference>
<dbReference type="Pfam" id="PF04972">
    <property type="entry name" value="BON"/>
    <property type="match status" value="1"/>
</dbReference>
<gene>
    <name evidence="3" type="ORF">PZE19_01125</name>
</gene>
<keyword evidence="4" id="KW-1185">Reference proteome</keyword>
<dbReference type="InterPro" id="IPR007055">
    <property type="entry name" value="BON_dom"/>
</dbReference>
<name>A0ABT6F463_9BACT</name>
<proteinExistence type="predicted"/>
<sequence>MARTLAALIVLSSISTAHAQGVLNRAGESLDGAGRSIRQGVEKAVARGQATAREHEIHDRVVARLHSDKRFRNAAIHVEVADGSVILSGSVADDAAKAGAVELAENTYGAEAVVDELVVGKEVRVGDARRDVRVVEPKKVVRNPEPRRITRSVPTTSQTTITIKP</sequence>
<dbReference type="EMBL" id="JARRAG010000001">
    <property type="protein sequence ID" value="MDG3002377.1"/>
    <property type="molecule type" value="Genomic_DNA"/>
</dbReference>